<evidence type="ECO:0000256" key="1">
    <source>
        <dbReference type="ARBA" id="ARBA00006849"/>
    </source>
</evidence>
<comment type="caution">
    <text evidence="3">The sequence shown here is derived from an EMBL/GenBank/DDBJ whole genome shotgun (WGS) entry which is preliminary data.</text>
</comment>
<dbReference type="Pfam" id="PF01799">
    <property type="entry name" value="Fer2_2"/>
    <property type="match status" value="1"/>
</dbReference>
<accession>A0ABU3NMF1</accession>
<dbReference type="InterPro" id="IPR016208">
    <property type="entry name" value="Ald_Oxase/xanthine_DH-like"/>
</dbReference>
<dbReference type="Gene3D" id="3.10.20.30">
    <property type="match status" value="1"/>
</dbReference>
<feature type="domain" description="2Fe-2S ferredoxin-type" evidence="2">
    <location>
        <begin position="3"/>
        <end position="79"/>
    </location>
</feature>
<dbReference type="Gene3D" id="3.30.365.10">
    <property type="entry name" value="Aldehyde oxidase/xanthine dehydrogenase, molybdopterin binding domain"/>
    <property type="match status" value="4"/>
</dbReference>
<evidence type="ECO:0000259" key="2">
    <source>
        <dbReference type="PROSITE" id="PS51085"/>
    </source>
</evidence>
<dbReference type="SMART" id="SM01008">
    <property type="entry name" value="Ald_Xan_dh_C"/>
    <property type="match status" value="1"/>
</dbReference>
<dbReference type="SUPFAM" id="SSF54665">
    <property type="entry name" value="CO dehydrogenase molybdoprotein N-domain-like"/>
    <property type="match status" value="1"/>
</dbReference>
<dbReference type="Pfam" id="PF01315">
    <property type="entry name" value="Ald_Xan_dh_C"/>
    <property type="match status" value="1"/>
</dbReference>
<dbReference type="EMBL" id="JAUHMF010000001">
    <property type="protein sequence ID" value="MDT8897520.1"/>
    <property type="molecule type" value="Genomic_DNA"/>
</dbReference>
<dbReference type="Pfam" id="PF02738">
    <property type="entry name" value="MoCoBD_1"/>
    <property type="match status" value="1"/>
</dbReference>
<dbReference type="InterPro" id="IPR002888">
    <property type="entry name" value="2Fe-2S-bd"/>
</dbReference>
<dbReference type="RefSeq" id="WP_315624179.1">
    <property type="nucleotide sequence ID" value="NZ_JAUHMF010000001.1"/>
</dbReference>
<dbReference type="InterPro" id="IPR001041">
    <property type="entry name" value="2Fe-2S_ferredoxin-type"/>
</dbReference>
<dbReference type="InterPro" id="IPR036010">
    <property type="entry name" value="2Fe-2S_ferredoxin-like_sf"/>
</dbReference>
<gene>
    <name evidence="3" type="ORF">QYE77_04510</name>
</gene>
<name>A0ABU3NMF1_9CHLR</name>
<dbReference type="InterPro" id="IPR036856">
    <property type="entry name" value="Ald_Oxase/Xan_DH_a/b_sf"/>
</dbReference>
<proteinExistence type="inferred from homology"/>
<dbReference type="SUPFAM" id="SSF47741">
    <property type="entry name" value="CO dehydrogenase ISP C-domain like"/>
    <property type="match status" value="1"/>
</dbReference>
<dbReference type="InterPro" id="IPR008274">
    <property type="entry name" value="AldOxase/xan_DH_MoCoBD1"/>
</dbReference>
<dbReference type="InterPro" id="IPR036884">
    <property type="entry name" value="2Fe-2S-bd_dom_sf"/>
</dbReference>
<dbReference type="CDD" id="cd00207">
    <property type="entry name" value="fer2"/>
    <property type="match status" value="1"/>
</dbReference>
<evidence type="ECO:0000313" key="3">
    <source>
        <dbReference type="EMBL" id="MDT8897520.1"/>
    </source>
</evidence>
<dbReference type="Pfam" id="PF20256">
    <property type="entry name" value="MoCoBD_2"/>
    <property type="match status" value="1"/>
</dbReference>
<dbReference type="InterPro" id="IPR046867">
    <property type="entry name" value="AldOxase/xan_DH_MoCoBD2"/>
</dbReference>
<dbReference type="PANTHER" id="PTHR11908:SF157">
    <property type="entry name" value="XANTHINE DEHYDROGENASE SUBUNIT D-RELATED"/>
    <property type="match status" value="1"/>
</dbReference>
<dbReference type="Gene3D" id="3.90.1170.50">
    <property type="entry name" value="Aldehyde oxidase/xanthine dehydrogenase, a/b hammerhead"/>
    <property type="match status" value="1"/>
</dbReference>
<dbReference type="InterPro" id="IPR012675">
    <property type="entry name" value="Beta-grasp_dom_sf"/>
</dbReference>
<evidence type="ECO:0000313" key="4">
    <source>
        <dbReference type="Proteomes" id="UP001254165"/>
    </source>
</evidence>
<sequence>MNERLHLWVNGQEVDLPVVPGEMLSDLLRYRLGLTGTKIGCNEMECGACTVLVDGEPVLSCSYPAVRVQGKHVLTIEGLAKMVDWGQKSPSEEALHPLQEAFIKYGALQCGFCTPGQIMTSYALLLRKPEPSDEDIKTALKDTLCRCGAYPSILQAIKAAAKAMKTGTPVEAPQIPPAAKPGKYVGNVHPRPDAVAKVTGRAKYTDDLQFEGMLHARVKRAMVPSAIVKRIDVSKAKALPGVVAVLTAEDIPGERNHGLVIYDWPIMVGVGERVRYVGDAIAIVAAETREIATQALDLIEVEFEPLPVITDPVQAAQPDAPKIHPNGNLLKHIKVRKGDVEQGFAEADVILEHTFFTPMHDHAFLEPECSIARPTPDGRMEVYVGSQIPYADRQQIARALGWPESRVHVVGQLMGGGFGGKEDIAGQIHAALLAHATGRPVKLLFDRHESLIVHPKRHATQIRVKVGAKLDGRLTAVETELYGDTGAYASLGEKVMTRATTHSSGPYEVPHVKADCYAMYTNNPPAGAFRGFGVMQSAFAIESIMDMLAERLGIDPVELRRKNALRVGSVTNTGQVLRQSVGLLECIEKVEAEMRRLGGPNPFAPKPVPGAPHLVRAWGFAVGYKNTGLGGGAPDKAGAEVELRRDGTFQVRTSSAELGQGLPTVLQLIAAEELNQSPKRIDVLLMDTDLTPDGGPTTASRQTFVTGNAVRYAARALKELLTSELSERYDVPPEQIRFVEGLAQINGHTLSLQQVAEEMLASGRPPVTSYTYWAPATRPLGEGGDMHFAFSFAAQAAEVEVNTRTGEVKVLRMIIANDVGYAINPLGLRGQIEGGAIMGIGHALTENFIVKEGHVVTDRLARYRTPSIVHTPEIISFVVEHPVEEGPYGAKGVGEIVLIPTPAAITNAIYNAVGVRVDRLPVDQEMICKALNNC</sequence>
<dbReference type="InterPro" id="IPR000674">
    <property type="entry name" value="Ald_Oxase/Xan_DH_a/b"/>
</dbReference>
<organism evidence="3 4">
    <name type="scientific">Thermanaerothrix solaris</name>
    <dbReference type="NCBI Taxonomy" id="3058434"/>
    <lineage>
        <taxon>Bacteria</taxon>
        <taxon>Bacillati</taxon>
        <taxon>Chloroflexota</taxon>
        <taxon>Anaerolineae</taxon>
        <taxon>Anaerolineales</taxon>
        <taxon>Anaerolineaceae</taxon>
        <taxon>Thermanaerothrix</taxon>
    </lineage>
</organism>
<keyword evidence="4" id="KW-1185">Reference proteome</keyword>
<dbReference type="Pfam" id="PF00111">
    <property type="entry name" value="Fer2"/>
    <property type="match status" value="1"/>
</dbReference>
<dbReference type="InterPro" id="IPR037165">
    <property type="entry name" value="AldOxase/xan_DH_Mopterin-bd_sf"/>
</dbReference>
<dbReference type="Proteomes" id="UP001254165">
    <property type="component" value="Unassembled WGS sequence"/>
</dbReference>
<dbReference type="PANTHER" id="PTHR11908">
    <property type="entry name" value="XANTHINE DEHYDROGENASE"/>
    <property type="match status" value="1"/>
</dbReference>
<protein>
    <submittedName>
        <fullName evidence="3">Molybdopterin-dependent oxidoreductase</fullName>
    </submittedName>
</protein>
<dbReference type="SUPFAM" id="SSF54292">
    <property type="entry name" value="2Fe-2S ferredoxin-like"/>
    <property type="match status" value="1"/>
</dbReference>
<dbReference type="Gene3D" id="1.10.150.120">
    <property type="entry name" value="[2Fe-2S]-binding domain"/>
    <property type="match status" value="1"/>
</dbReference>
<dbReference type="PROSITE" id="PS51085">
    <property type="entry name" value="2FE2S_FER_2"/>
    <property type="match status" value="1"/>
</dbReference>
<comment type="similarity">
    <text evidence="1">Belongs to the xanthine dehydrogenase family.</text>
</comment>
<reference evidence="3 4" key="1">
    <citation type="submission" date="2023-07" db="EMBL/GenBank/DDBJ databases">
        <title>Novel species of Thermanaerothrix with wide hydrolytic capabilities.</title>
        <authorList>
            <person name="Zayulina K.S."/>
            <person name="Podosokorskaya O.A."/>
            <person name="Elcheninov A.G."/>
        </authorList>
    </citation>
    <scope>NUCLEOTIDE SEQUENCE [LARGE SCALE GENOMIC DNA]</scope>
    <source>
        <strain evidence="3 4">4228-RoL</strain>
    </source>
</reference>
<dbReference type="SUPFAM" id="SSF56003">
    <property type="entry name" value="Molybdenum cofactor-binding domain"/>
    <property type="match status" value="1"/>
</dbReference>